<dbReference type="PANTHER" id="PTHR11733:SF167">
    <property type="entry name" value="FI17812P1-RELATED"/>
    <property type="match status" value="1"/>
</dbReference>
<feature type="region of interest" description="Disordered" evidence="8">
    <location>
        <begin position="1"/>
        <end position="22"/>
    </location>
</feature>
<dbReference type="Proteomes" id="UP001178281">
    <property type="component" value="Unassembled WGS sequence"/>
</dbReference>
<keyword evidence="6" id="KW-0862">Zinc</keyword>
<keyword evidence="5 12" id="KW-0378">Hydrolase</keyword>
<comment type="cofactor">
    <cofactor evidence="1">
        <name>Zn(2+)</name>
        <dbReference type="ChEBI" id="CHEBI:29105"/>
    </cofactor>
</comment>
<dbReference type="PANTHER" id="PTHR11733">
    <property type="entry name" value="ZINC METALLOPROTEASE FAMILY M13 NEPRILYSIN-RELATED"/>
    <property type="match status" value="1"/>
</dbReference>
<dbReference type="GO" id="GO:0016485">
    <property type="term" value="P:protein processing"/>
    <property type="evidence" value="ECO:0007669"/>
    <property type="project" value="TreeGrafter"/>
</dbReference>
<dbReference type="CDD" id="cd08662">
    <property type="entry name" value="M13"/>
    <property type="match status" value="1"/>
</dbReference>
<protein>
    <submittedName>
        <fullName evidence="12">M13 family metallopeptidase</fullName>
        <ecNumber evidence="12">3.4.24.-</ecNumber>
    </submittedName>
</protein>
<dbReference type="RefSeq" id="WP_305111825.1">
    <property type="nucleotide sequence ID" value="NZ_JAUTIX010000005.1"/>
</dbReference>
<dbReference type="PROSITE" id="PS51885">
    <property type="entry name" value="NEPRILYSIN"/>
    <property type="match status" value="1"/>
</dbReference>
<dbReference type="EC" id="3.4.24.-" evidence="12"/>
<feature type="compositionally biased region" description="Low complexity" evidence="8">
    <location>
        <begin position="637"/>
        <end position="651"/>
    </location>
</feature>
<feature type="region of interest" description="Disordered" evidence="8">
    <location>
        <begin position="45"/>
        <end position="75"/>
    </location>
</feature>
<evidence type="ECO:0000259" key="10">
    <source>
        <dbReference type="Pfam" id="PF01431"/>
    </source>
</evidence>
<dbReference type="EMBL" id="JAUTIX010000005">
    <property type="protein sequence ID" value="MDP0399105.1"/>
    <property type="molecule type" value="Genomic_DNA"/>
</dbReference>
<dbReference type="InterPro" id="IPR008753">
    <property type="entry name" value="Peptidase_M13_N"/>
</dbReference>
<keyword evidence="9" id="KW-1133">Transmembrane helix</keyword>
<keyword evidence="9" id="KW-0812">Transmembrane</keyword>
<dbReference type="InterPro" id="IPR024079">
    <property type="entry name" value="MetalloPept_cat_dom_sf"/>
</dbReference>
<keyword evidence="3" id="KW-0645">Protease</keyword>
<dbReference type="AlphaFoldDB" id="A0AA90NIA6"/>
<dbReference type="GO" id="GO:0004222">
    <property type="term" value="F:metalloendopeptidase activity"/>
    <property type="evidence" value="ECO:0007669"/>
    <property type="project" value="InterPro"/>
</dbReference>
<comment type="caution">
    <text evidence="12">The sequence shown here is derived from an EMBL/GenBank/DDBJ whole genome shotgun (WGS) entry which is preliminary data.</text>
</comment>
<dbReference type="PROSITE" id="PS51318">
    <property type="entry name" value="TAT"/>
    <property type="match status" value="1"/>
</dbReference>
<evidence type="ECO:0000256" key="8">
    <source>
        <dbReference type="SAM" id="MobiDB-lite"/>
    </source>
</evidence>
<dbReference type="GO" id="GO:0046872">
    <property type="term" value="F:metal ion binding"/>
    <property type="evidence" value="ECO:0007669"/>
    <property type="project" value="UniProtKB-KW"/>
</dbReference>
<evidence type="ECO:0000256" key="9">
    <source>
        <dbReference type="SAM" id="Phobius"/>
    </source>
</evidence>
<proteinExistence type="inferred from homology"/>
<dbReference type="Gene3D" id="3.40.390.10">
    <property type="entry name" value="Collagenase (Catalytic Domain)"/>
    <property type="match status" value="1"/>
</dbReference>
<dbReference type="SUPFAM" id="SSF55486">
    <property type="entry name" value="Metalloproteases ('zincins'), catalytic domain"/>
    <property type="match status" value="1"/>
</dbReference>
<evidence type="ECO:0000256" key="6">
    <source>
        <dbReference type="ARBA" id="ARBA00022833"/>
    </source>
</evidence>
<dbReference type="InterPro" id="IPR006311">
    <property type="entry name" value="TAT_signal"/>
</dbReference>
<keyword evidence="4" id="KW-0479">Metal-binding</keyword>
<reference evidence="12" key="1">
    <citation type="submission" date="2023-08" db="EMBL/GenBank/DDBJ databases">
        <title>The draft genome of Tsukamurella strandjordii strain 050030.</title>
        <authorList>
            <person name="Zhao F."/>
            <person name="Feng Y."/>
            <person name="Zong Z."/>
        </authorList>
    </citation>
    <scope>NUCLEOTIDE SEQUENCE</scope>
    <source>
        <strain evidence="12">050030</strain>
    </source>
</reference>
<dbReference type="InterPro" id="IPR000718">
    <property type="entry name" value="Peptidase_M13"/>
</dbReference>
<evidence type="ECO:0000256" key="4">
    <source>
        <dbReference type="ARBA" id="ARBA00022723"/>
    </source>
</evidence>
<dbReference type="Pfam" id="PF05649">
    <property type="entry name" value="Peptidase_M13_N"/>
    <property type="match status" value="1"/>
</dbReference>
<evidence type="ECO:0000256" key="5">
    <source>
        <dbReference type="ARBA" id="ARBA00022801"/>
    </source>
</evidence>
<sequence length="728" mass="79047">MHAEDSDLHGTPGGPDRRDRRGVDRRRFLLGLGVVAGAGALAACGASGTSGGPSAARKPYSALTGPDMSGSAPGVRAQDDLFRHVNGGWYDRYQLPADKVSTGAMEELGDKVEQQLKEIIESIRDPKSGSEEAKIRDVYRAFMDVGAIDSAGIEPIRPMLAAIDSAADRTALFDVVGAQQRTDGGWGVVTLMIGPDSKNSSRNIVTVAPGGGGLEKVQYTDPNSQKVRDDYRAYLRKIAELAGLPDPEGAANRVFAFETRMAGALWDNEKYRDVDATYNVYQWPQLTDLAPGFDWARWRDLQGVKPEASKDLVVMQPSYLTAAAQAWAETDIATLKDCARIGIVGSYSMVLPQTFGDARFEFTKTLQGTEKQPDRWKTAVSMVDQMVGDALGKQYVKKHFSADAKRQVEKLVDNLKAAYRASLERSTWMTPPTRSAAIAKLDQITTKLGYPDKWEDYSALQTDGKSAAANLRAGRNFYTTQDLDSLTKPVDRSKWGMLPQTVNASYNPTNNEICFPAAILQVPFFSADNQAAVNYGAIGAIIGHEIGHAFDDQGSKYDGQGNVKDWWAPADRAEFDKRTQALIAQYSQLVPIGLSPENKVNGAMTVGENLSDLGGLSIAIDAFRIAVRNRDEGTEFADATSTAPSSGAPSGAPSPEPSLAPLFLSYARSWQGKTRPEAVKESLTSAVHSPPEFRTNQVVKNIDAFADTFGVKPGDGEWLDPKDRVKLW</sequence>
<dbReference type="PRINTS" id="PR00786">
    <property type="entry name" value="NEPRILYSIN"/>
</dbReference>
<keyword evidence="13" id="KW-1185">Reference proteome</keyword>
<feature type="region of interest" description="Disordered" evidence="8">
    <location>
        <begin position="635"/>
        <end position="655"/>
    </location>
</feature>
<comment type="similarity">
    <text evidence="2">Belongs to the peptidase M13 family.</text>
</comment>
<keyword evidence="9" id="KW-0472">Membrane</keyword>
<evidence type="ECO:0000256" key="1">
    <source>
        <dbReference type="ARBA" id="ARBA00001947"/>
    </source>
</evidence>
<evidence type="ECO:0000256" key="3">
    <source>
        <dbReference type="ARBA" id="ARBA00022670"/>
    </source>
</evidence>
<accession>A0AA90NIA6</accession>
<feature type="domain" description="Peptidase M13 N-terminal" evidence="11">
    <location>
        <begin position="78"/>
        <end position="451"/>
    </location>
</feature>
<dbReference type="InterPro" id="IPR042089">
    <property type="entry name" value="Peptidase_M13_dom_2"/>
</dbReference>
<feature type="transmembrane region" description="Helical" evidence="9">
    <location>
        <begin position="28"/>
        <end position="48"/>
    </location>
</feature>
<evidence type="ECO:0000313" key="13">
    <source>
        <dbReference type="Proteomes" id="UP001178281"/>
    </source>
</evidence>
<feature type="domain" description="Peptidase M13 C-terminal" evidence="10">
    <location>
        <begin position="503"/>
        <end position="724"/>
    </location>
</feature>
<evidence type="ECO:0000259" key="11">
    <source>
        <dbReference type="Pfam" id="PF05649"/>
    </source>
</evidence>
<evidence type="ECO:0000256" key="2">
    <source>
        <dbReference type="ARBA" id="ARBA00007357"/>
    </source>
</evidence>
<evidence type="ECO:0000256" key="7">
    <source>
        <dbReference type="ARBA" id="ARBA00023049"/>
    </source>
</evidence>
<keyword evidence="7" id="KW-0482">Metalloprotease</keyword>
<dbReference type="GO" id="GO:0005886">
    <property type="term" value="C:plasma membrane"/>
    <property type="evidence" value="ECO:0007669"/>
    <property type="project" value="TreeGrafter"/>
</dbReference>
<dbReference type="Gene3D" id="1.10.1380.10">
    <property type="entry name" value="Neutral endopeptidase , domain2"/>
    <property type="match status" value="1"/>
</dbReference>
<name>A0AA90NIA6_9ACTN</name>
<gene>
    <name evidence="12" type="ORF">Q7X28_14330</name>
</gene>
<dbReference type="InterPro" id="IPR018497">
    <property type="entry name" value="Peptidase_M13_C"/>
</dbReference>
<feature type="compositionally biased region" description="Low complexity" evidence="8">
    <location>
        <begin position="45"/>
        <end position="57"/>
    </location>
</feature>
<organism evidence="12 13">
    <name type="scientific">Tsukamurella strandjordii</name>
    <dbReference type="NCBI Taxonomy" id="147577"/>
    <lineage>
        <taxon>Bacteria</taxon>
        <taxon>Bacillati</taxon>
        <taxon>Actinomycetota</taxon>
        <taxon>Actinomycetes</taxon>
        <taxon>Mycobacteriales</taxon>
        <taxon>Tsukamurellaceae</taxon>
        <taxon>Tsukamurella</taxon>
    </lineage>
</organism>
<evidence type="ECO:0000313" key="12">
    <source>
        <dbReference type="EMBL" id="MDP0399105.1"/>
    </source>
</evidence>
<dbReference type="Pfam" id="PF01431">
    <property type="entry name" value="Peptidase_M13"/>
    <property type="match status" value="1"/>
</dbReference>